<evidence type="ECO:0000313" key="2">
    <source>
        <dbReference type="EMBL" id="VDK25293.1"/>
    </source>
</evidence>
<dbReference type="InterPro" id="IPR010255">
    <property type="entry name" value="Haem_peroxidase_sf"/>
</dbReference>
<dbReference type="PANTHER" id="PTHR11475">
    <property type="entry name" value="OXIDASE/PEROXIDASE"/>
    <property type="match status" value="1"/>
</dbReference>
<keyword evidence="1" id="KW-0560">Oxidoreductase</keyword>
<evidence type="ECO:0000313" key="4">
    <source>
        <dbReference type="WBParaSite" id="ASIM_0000550801-mRNA-1"/>
    </source>
</evidence>
<dbReference type="PANTHER" id="PTHR11475:SF85">
    <property type="entry name" value="SHKT DOMAIN-CONTAINING PROTEIN"/>
    <property type="match status" value="1"/>
</dbReference>
<dbReference type="GO" id="GO:0020037">
    <property type="term" value="F:heme binding"/>
    <property type="evidence" value="ECO:0007669"/>
    <property type="project" value="InterPro"/>
</dbReference>
<dbReference type="EMBL" id="UYRR01010229">
    <property type="protein sequence ID" value="VDK25293.1"/>
    <property type="molecule type" value="Genomic_DNA"/>
</dbReference>
<name>A0A0M3JD22_ANISI</name>
<keyword evidence="3" id="KW-1185">Reference proteome</keyword>
<evidence type="ECO:0000313" key="3">
    <source>
        <dbReference type="Proteomes" id="UP000267096"/>
    </source>
</evidence>
<dbReference type="Gene3D" id="1.10.640.10">
    <property type="entry name" value="Haem peroxidase domain superfamily, animal type"/>
    <property type="match status" value="1"/>
</dbReference>
<dbReference type="GO" id="GO:0004601">
    <property type="term" value="F:peroxidase activity"/>
    <property type="evidence" value="ECO:0007669"/>
    <property type="project" value="UniProtKB-KW"/>
</dbReference>
<reference evidence="4" key="1">
    <citation type="submission" date="2017-02" db="UniProtKB">
        <authorList>
            <consortium name="WormBaseParasite"/>
        </authorList>
    </citation>
    <scope>IDENTIFICATION</scope>
</reference>
<protein>
    <submittedName>
        <fullName evidence="4">Integrase_H2C2 domain-containing protein</fullName>
    </submittedName>
</protein>
<dbReference type="GO" id="GO:0006979">
    <property type="term" value="P:response to oxidative stress"/>
    <property type="evidence" value="ECO:0007669"/>
    <property type="project" value="InterPro"/>
</dbReference>
<dbReference type="Proteomes" id="UP000267096">
    <property type="component" value="Unassembled WGS sequence"/>
</dbReference>
<accession>A0A0M3JD22</accession>
<sequence>MPPEYDDGLAEPVSSLRSIRPNSRVASRSLLSSQKAVLHPEYNALLMQWGQYLIHDMAKTTLVPSSKCNVCQNIRGRCMAIPIQQDDPNAKCVFMILY</sequence>
<gene>
    <name evidence="2" type="ORF">ASIM_LOCUS5301</name>
</gene>
<dbReference type="WBParaSite" id="ASIM_0000550801-mRNA-1">
    <property type="protein sequence ID" value="ASIM_0000550801-mRNA-1"/>
    <property type="gene ID" value="ASIM_0000550801"/>
</dbReference>
<dbReference type="PROSITE" id="PS50292">
    <property type="entry name" value="PEROXIDASE_3"/>
    <property type="match status" value="1"/>
</dbReference>
<dbReference type="InterPro" id="IPR037120">
    <property type="entry name" value="Haem_peroxidase_sf_animal"/>
</dbReference>
<evidence type="ECO:0000256" key="1">
    <source>
        <dbReference type="ARBA" id="ARBA00022559"/>
    </source>
</evidence>
<dbReference type="GO" id="GO:0005615">
    <property type="term" value="C:extracellular space"/>
    <property type="evidence" value="ECO:0007669"/>
    <property type="project" value="TreeGrafter"/>
</dbReference>
<dbReference type="SUPFAM" id="SSF48113">
    <property type="entry name" value="Heme-dependent peroxidases"/>
    <property type="match status" value="1"/>
</dbReference>
<dbReference type="Pfam" id="PF03098">
    <property type="entry name" value="An_peroxidase"/>
    <property type="match status" value="1"/>
</dbReference>
<organism evidence="4">
    <name type="scientific">Anisakis simplex</name>
    <name type="common">Herring worm</name>
    <dbReference type="NCBI Taxonomy" id="6269"/>
    <lineage>
        <taxon>Eukaryota</taxon>
        <taxon>Metazoa</taxon>
        <taxon>Ecdysozoa</taxon>
        <taxon>Nematoda</taxon>
        <taxon>Chromadorea</taxon>
        <taxon>Rhabditida</taxon>
        <taxon>Spirurina</taxon>
        <taxon>Ascaridomorpha</taxon>
        <taxon>Ascaridoidea</taxon>
        <taxon>Anisakidae</taxon>
        <taxon>Anisakis</taxon>
        <taxon>Anisakis simplex complex</taxon>
    </lineage>
</organism>
<dbReference type="AlphaFoldDB" id="A0A0M3JD22"/>
<proteinExistence type="predicted"/>
<keyword evidence="1" id="KW-0575">Peroxidase</keyword>
<reference evidence="2 3" key="2">
    <citation type="submission" date="2018-11" db="EMBL/GenBank/DDBJ databases">
        <authorList>
            <consortium name="Pathogen Informatics"/>
        </authorList>
    </citation>
    <scope>NUCLEOTIDE SEQUENCE [LARGE SCALE GENOMIC DNA]</scope>
</reference>
<dbReference type="OrthoDB" id="6380773at2759"/>
<dbReference type="InterPro" id="IPR019791">
    <property type="entry name" value="Haem_peroxidase_animal"/>
</dbReference>